<dbReference type="AlphaFoldDB" id="A0A133XEZ7"/>
<organism evidence="1 2">
    <name type="scientific">Dechloromonas denitrificans</name>
    <dbReference type="NCBI Taxonomy" id="281362"/>
    <lineage>
        <taxon>Bacteria</taxon>
        <taxon>Pseudomonadati</taxon>
        <taxon>Pseudomonadota</taxon>
        <taxon>Betaproteobacteria</taxon>
        <taxon>Rhodocyclales</taxon>
        <taxon>Azonexaceae</taxon>
        <taxon>Dechloromonas</taxon>
    </lineage>
</organism>
<accession>A0A133XEZ7</accession>
<name>A0A133XEZ7_9RHOO</name>
<dbReference type="Proteomes" id="UP000070186">
    <property type="component" value="Unassembled WGS sequence"/>
</dbReference>
<reference evidence="1 2" key="1">
    <citation type="submission" date="2015-12" db="EMBL/GenBank/DDBJ databases">
        <title>Nitrous oxide reduction kinetics distinguish bacteria harboring typical versus atypical NosZ.</title>
        <authorList>
            <person name="Yoon S."/>
            <person name="Nissen S."/>
            <person name="Park D."/>
            <person name="Sanford R.A."/>
            <person name="Loeffler F.E."/>
        </authorList>
    </citation>
    <scope>NUCLEOTIDE SEQUENCE [LARGE SCALE GENOMIC DNA]</scope>
    <source>
        <strain evidence="1 2">ATCC BAA-841</strain>
    </source>
</reference>
<evidence type="ECO:0000313" key="2">
    <source>
        <dbReference type="Proteomes" id="UP000070186"/>
    </source>
</evidence>
<evidence type="ECO:0000313" key="1">
    <source>
        <dbReference type="EMBL" id="KXB29517.1"/>
    </source>
</evidence>
<dbReference type="EMBL" id="LODL01000035">
    <property type="protein sequence ID" value="KXB29517.1"/>
    <property type="molecule type" value="Genomic_DNA"/>
</dbReference>
<sequence length="80" mass="9522">MMEMLFCYCCRVHHPKDQMRPFRTKQGYRWRCIRSIEAAACSRRERDAFGRQQTEINRAEAQLVAERLALVRVEQGFMPG</sequence>
<dbReference type="RefSeq" id="WP_066885288.1">
    <property type="nucleotide sequence ID" value="NZ_LODL01000035.1"/>
</dbReference>
<dbReference type="STRING" id="281362.AT959_16360"/>
<gene>
    <name evidence="1" type="ORF">AT959_16360</name>
</gene>
<keyword evidence="2" id="KW-1185">Reference proteome</keyword>
<comment type="caution">
    <text evidence="1">The sequence shown here is derived from an EMBL/GenBank/DDBJ whole genome shotgun (WGS) entry which is preliminary data.</text>
</comment>
<proteinExistence type="predicted"/>
<protein>
    <submittedName>
        <fullName evidence="1">Uncharacterized protein</fullName>
    </submittedName>
</protein>